<comment type="caution">
    <text evidence="6">The sequence shown here is derived from an EMBL/GenBank/DDBJ whole genome shotgun (WGS) entry which is preliminary data.</text>
</comment>
<dbReference type="GO" id="GO:0004364">
    <property type="term" value="F:glutathione transferase activity"/>
    <property type="evidence" value="ECO:0007669"/>
    <property type="project" value="TreeGrafter"/>
</dbReference>
<protein>
    <submittedName>
        <fullName evidence="6">Uncharacterized protein</fullName>
    </submittedName>
</protein>
<dbReference type="GO" id="GO:0004602">
    <property type="term" value="F:glutathione peroxidase activity"/>
    <property type="evidence" value="ECO:0007669"/>
    <property type="project" value="TreeGrafter"/>
</dbReference>
<evidence type="ECO:0000256" key="4">
    <source>
        <dbReference type="ARBA" id="ARBA00023136"/>
    </source>
</evidence>
<dbReference type="AlphaFoldDB" id="A0A9W7CMC0"/>
<keyword evidence="7" id="KW-1185">Reference proteome</keyword>
<evidence type="ECO:0000313" key="6">
    <source>
        <dbReference type="EMBL" id="GMI07259.1"/>
    </source>
</evidence>
<dbReference type="GO" id="GO:0005783">
    <property type="term" value="C:endoplasmic reticulum"/>
    <property type="evidence" value="ECO:0007669"/>
    <property type="project" value="TreeGrafter"/>
</dbReference>
<dbReference type="InterPro" id="IPR023352">
    <property type="entry name" value="MAPEG-like_dom_sf"/>
</dbReference>
<dbReference type="Pfam" id="PF01124">
    <property type="entry name" value="MAPEG"/>
    <property type="match status" value="1"/>
</dbReference>
<dbReference type="SUPFAM" id="SSF161084">
    <property type="entry name" value="MAPEG domain-like"/>
    <property type="match status" value="1"/>
</dbReference>
<dbReference type="GO" id="GO:0006691">
    <property type="term" value="P:leukotriene metabolic process"/>
    <property type="evidence" value="ECO:0007669"/>
    <property type="project" value="UniProtKB-ARBA"/>
</dbReference>
<dbReference type="PANTHER" id="PTHR10250">
    <property type="entry name" value="MICROSOMAL GLUTATHIONE S-TRANSFERASE"/>
    <property type="match status" value="1"/>
</dbReference>
<dbReference type="GO" id="GO:0016020">
    <property type="term" value="C:membrane"/>
    <property type="evidence" value="ECO:0007669"/>
    <property type="project" value="UniProtKB-SubCell"/>
</dbReference>
<dbReference type="Gene3D" id="1.20.120.550">
    <property type="entry name" value="Membrane associated eicosanoid/glutathione metabolism-like domain"/>
    <property type="match status" value="1"/>
</dbReference>
<feature type="transmembrane region" description="Helical" evidence="5">
    <location>
        <begin position="83"/>
        <end position="103"/>
    </location>
</feature>
<organism evidence="6 7">
    <name type="scientific">Triparma verrucosa</name>
    <dbReference type="NCBI Taxonomy" id="1606542"/>
    <lineage>
        <taxon>Eukaryota</taxon>
        <taxon>Sar</taxon>
        <taxon>Stramenopiles</taxon>
        <taxon>Ochrophyta</taxon>
        <taxon>Bolidophyceae</taxon>
        <taxon>Parmales</taxon>
        <taxon>Triparmaceae</taxon>
        <taxon>Triparma</taxon>
    </lineage>
</organism>
<accession>A0A9W7CMC0</accession>
<evidence type="ECO:0000313" key="7">
    <source>
        <dbReference type="Proteomes" id="UP001165160"/>
    </source>
</evidence>
<dbReference type="InterPro" id="IPR050997">
    <property type="entry name" value="MAPEG"/>
</dbReference>
<dbReference type="EMBL" id="BRXX01000361">
    <property type="protein sequence ID" value="GMI07259.1"/>
    <property type="molecule type" value="Genomic_DNA"/>
</dbReference>
<comment type="subcellular location">
    <subcellularLocation>
        <location evidence="1">Membrane</location>
        <topology evidence="1">Multi-pass membrane protein</topology>
    </subcellularLocation>
</comment>
<dbReference type="GO" id="GO:0005635">
    <property type="term" value="C:nuclear envelope"/>
    <property type="evidence" value="ECO:0007669"/>
    <property type="project" value="TreeGrafter"/>
</dbReference>
<keyword evidence="3 5" id="KW-1133">Transmembrane helix</keyword>
<sequence>MISIPDDFLYVLVSVGPFAFIATQLQGGPVMKARKAMNIPYPNLYATPGHHEKADAFNRVQRGAQSVYESLSPMQCMALLGGLTYPVVSAAGFNVYLIGNFLYANGYADVKLDVKTARYKKGGWVKPLGMLVCLGTSFTSAGKLAGLF</sequence>
<evidence type="ECO:0000256" key="2">
    <source>
        <dbReference type="ARBA" id="ARBA00022692"/>
    </source>
</evidence>
<name>A0A9W7CMC0_9STRA</name>
<evidence type="ECO:0000256" key="1">
    <source>
        <dbReference type="ARBA" id="ARBA00004141"/>
    </source>
</evidence>
<dbReference type="Proteomes" id="UP001165160">
    <property type="component" value="Unassembled WGS sequence"/>
</dbReference>
<evidence type="ECO:0000256" key="5">
    <source>
        <dbReference type="SAM" id="Phobius"/>
    </source>
</evidence>
<gene>
    <name evidence="6" type="ORF">TrVE_jg10650</name>
</gene>
<feature type="transmembrane region" description="Helical" evidence="5">
    <location>
        <begin position="7"/>
        <end position="25"/>
    </location>
</feature>
<proteinExistence type="predicted"/>
<dbReference type="InterPro" id="IPR001129">
    <property type="entry name" value="Membr-assoc_MAPEG"/>
</dbReference>
<keyword evidence="4 5" id="KW-0472">Membrane</keyword>
<evidence type="ECO:0000256" key="3">
    <source>
        <dbReference type="ARBA" id="ARBA00022989"/>
    </source>
</evidence>
<keyword evidence="2 5" id="KW-0812">Transmembrane</keyword>
<reference evidence="7" key="1">
    <citation type="journal article" date="2023" name="Commun. Biol.">
        <title>Genome analysis of Parmales, the sister group of diatoms, reveals the evolutionary specialization of diatoms from phago-mixotrophs to photoautotrophs.</title>
        <authorList>
            <person name="Ban H."/>
            <person name="Sato S."/>
            <person name="Yoshikawa S."/>
            <person name="Yamada K."/>
            <person name="Nakamura Y."/>
            <person name="Ichinomiya M."/>
            <person name="Sato N."/>
            <person name="Blanc-Mathieu R."/>
            <person name="Endo H."/>
            <person name="Kuwata A."/>
            <person name="Ogata H."/>
        </authorList>
    </citation>
    <scope>NUCLEOTIDE SEQUENCE [LARGE SCALE GENOMIC DNA]</scope>
    <source>
        <strain evidence="7">NIES 3699</strain>
    </source>
</reference>
<dbReference type="PANTHER" id="PTHR10250:SF26">
    <property type="entry name" value="GLUTATHIONE S-TRANSFERASE 3, MITOCHONDRIAL"/>
    <property type="match status" value="1"/>
</dbReference>
<feature type="transmembrane region" description="Helical" evidence="5">
    <location>
        <begin position="124"/>
        <end position="145"/>
    </location>
</feature>